<keyword evidence="4 5" id="KW-0472">Membrane</keyword>
<evidence type="ECO:0000256" key="2">
    <source>
        <dbReference type="ARBA" id="ARBA00022692"/>
    </source>
</evidence>
<feature type="domain" description="DUF1232" evidence="6">
    <location>
        <begin position="98"/>
        <end position="132"/>
    </location>
</feature>
<reference evidence="7 8" key="1">
    <citation type="submission" date="2018-03" db="EMBL/GenBank/DDBJ databases">
        <title>Genomic Encyclopedia of Archaeal and Bacterial Type Strains, Phase II (KMG-II): from individual species to whole genera.</title>
        <authorList>
            <person name="Goeker M."/>
        </authorList>
    </citation>
    <scope>NUCLEOTIDE SEQUENCE [LARGE SCALE GENOMIC DNA]</scope>
    <source>
        <strain evidence="7 8">DSM 44720</strain>
    </source>
</reference>
<feature type="transmembrane region" description="Helical" evidence="5">
    <location>
        <begin position="99"/>
        <end position="121"/>
    </location>
</feature>
<dbReference type="InterPro" id="IPR010652">
    <property type="entry name" value="DUF1232"/>
</dbReference>
<sequence length="158" mass="17025">MVFFGGLLVLLALVTLVFRDADVLGVAPTTVGIALLVIGALSIALGFLRKARARRRRAARGEPEPVGNVFERARALPRLLRAARSKEGYAGLPKGRMALWGFALLYLVSPIDVLPEFLPIIGVTDDAGVAVWLLTSVSAAAGMYLSYERERKNVPPAR</sequence>
<gene>
    <name evidence="7" type="ORF">CLV43_110133</name>
</gene>
<evidence type="ECO:0000256" key="3">
    <source>
        <dbReference type="ARBA" id="ARBA00022989"/>
    </source>
</evidence>
<comment type="caution">
    <text evidence="7">The sequence shown here is derived from an EMBL/GenBank/DDBJ whole genome shotgun (WGS) entry which is preliminary data.</text>
</comment>
<evidence type="ECO:0000313" key="7">
    <source>
        <dbReference type="EMBL" id="PRY37322.1"/>
    </source>
</evidence>
<keyword evidence="2 5" id="KW-0812">Transmembrane</keyword>
<dbReference type="Pfam" id="PF06803">
    <property type="entry name" value="DUF1232"/>
    <property type="match status" value="1"/>
</dbReference>
<name>A0A2T0SV85_9PSEU</name>
<dbReference type="AlphaFoldDB" id="A0A2T0SV85"/>
<proteinExistence type="predicted"/>
<keyword evidence="8" id="KW-1185">Reference proteome</keyword>
<organism evidence="7 8">
    <name type="scientific">Umezawaea tangerina</name>
    <dbReference type="NCBI Taxonomy" id="84725"/>
    <lineage>
        <taxon>Bacteria</taxon>
        <taxon>Bacillati</taxon>
        <taxon>Actinomycetota</taxon>
        <taxon>Actinomycetes</taxon>
        <taxon>Pseudonocardiales</taxon>
        <taxon>Pseudonocardiaceae</taxon>
        <taxon>Umezawaea</taxon>
    </lineage>
</organism>
<evidence type="ECO:0000256" key="4">
    <source>
        <dbReference type="ARBA" id="ARBA00023136"/>
    </source>
</evidence>
<dbReference type="Proteomes" id="UP000239494">
    <property type="component" value="Unassembled WGS sequence"/>
</dbReference>
<dbReference type="OrthoDB" id="5147173at2"/>
<protein>
    <submittedName>
        <fullName evidence="7">Uncharacterized membrane protein YkvA (DUF1232 family)</fullName>
    </submittedName>
</protein>
<dbReference type="GO" id="GO:0012505">
    <property type="term" value="C:endomembrane system"/>
    <property type="evidence" value="ECO:0007669"/>
    <property type="project" value="UniProtKB-SubCell"/>
</dbReference>
<evidence type="ECO:0000259" key="6">
    <source>
        <dbReference type="Pfam" id="PF06803"/>
    </source>
</evidence>
<evidence type="ECO:0000256" key="5">
    <source>
        <dbReference type="SAM" id="Phobius"/>
    </source>
</evidence>
<feature type="transmembrane region" description="Helical" evidence="5">
    <location>
        <begin position="127"/>
        <end position="147"/>
    </location>
</feature>
<evidence type="ECO:0000313" key="8">
    <source>
        <dbReference type="Proteomes" id="UP000239494"/>
    </source>
</evidence>
<feature type="transmembrane region" description="Helical" evidence="5">
    <location>
        <begin position="29"/>
        <end position="48"/>
    </location>
</feature>
<comment type="subcellular location">
    <subcellularLocation>
        <location evidence="1">Endomembrane system</location>
        <topology evidence="1">Multi-pass membrane protein</topology>
    </subcellularLocation>
</comment>
<keyword evidence="3 5" id="KW-1133">Transmembrane helix</keyword>
<evidence type="ECO:0000256" key="1">
    <source>
        <dbReference type="ARBA" id="ARBA00004127"/>
    </source>
</evidence>
<dbReference type="RefSeq" id="WP_106191627.1">
    <property type="nucleotide sequence ID" value="NZ_PVTF01000010.1"/>
</dbReference>
<accession>A0A2T0SV85</accession>
<dbReference type="EMBL" id="PVTF01000010">
    <property type="protein sequence ID" value="PRY37322.1"/>
    <property type="molecule type" value="Genomic_DNA"/>
</dbReference>